<gene>
    <name evidence="2" type="ORF">PGLA2088_LOCUS12167</name>
</gene>
<dbReference type="AlphaFoldDB" id="A0A813IUR9"/>
<evidence type="ECO:0000256" key="1">
    <source>
        <dbReference type="SAM" id="Phobius"/>
    </source>
</evidence>
<comment type="caution">
    <text evidence="2">The sequence shown here is derived from an EMBL/GenBank/DDBJ whole genome shotgun (WGS) entry which is preliminary data.</text>
</comment>
<protein>
    <submittedName>
        <fullName evidence="2">Uncharacterized protein</fullName>
    </submittedName>
</protein>
<feature type="transmembrane region" description="Helical" evidence="1">
    <location>
        <begin position="57"/>
        <end position="79"/>
    </location>
</feature>
<keyword evidence="1" id="KW-0812">Transmembrane</keyword>
<reference evidence="2" key="1">
    <citation type="submission" date="2021-02" db="EMBL/GenBank/DDBJ databases">
        <authorList>
            <person name="Dougan E. K."/>
            <person name="Rhodes N."/>
            <person name="Thang M."/>
            <person name="Chan C."/>
        </authorList>
    </citation>
    <scope>NUCLEOTIDE SEQUENCE</scope>
</reference>
<dbReference type="EMBL" id="CAJNNW010014250">
    <property type="protein sequence ID" value="CAE8656387.1"/>
    <property type="molecule type" value="Genomic_DNA"/>
</dbReference>
<organism evidence="2 3">
    <name type="scientific">Polarella glacialis</name>
    <name type="common">Dinoflagellate</name>
    <dbReference type="NCBI Taxonomy" id="89957"/>
    <lineage>
        <taxon>Eukaryota</taxon>
        <taxon>Sar</taxon>
        <taxon>Alveolata</taxon>
        <taxon>Dinophyceae</taxon>
        <taxon>Suessiales</taxon>
        <taxon>Suessiaceae</taxon>
        <taxon>Polarella</taxon>
    </lineage>
</organism>
<keyword evidence="1" id="KW-0472">Membrane</keyword>
<dbReference type="Proteomes" id="UP000626109">
    <property type="component" value="Unassembled WGS sequence"/>
</dbReference>
<accession>A0A813IUR9</accession>
<sequence>LAAAGAVLWSEAVEIQEPRPLQLVGAIILIWLGTGLLLGGLTIAFEAPGLYCKRRNGIVPFYAWIYLGGWLIFYCAVWLTRRKLMQCGFQFKKNDRDFDLVAPRLILGKLLWELPKVEGAPEVNMVIDLTCEWTEPWALRRVRRYIAVPVVDTTKPSLKQLLSAAQEAVDFLSFCRMCLVVVVVVVC</sequence>
<feature type="transmembrane region" description="Helical" evidence="1">
    <location>
        <begin position="23"/>
        <end position="45"/>
    </location>
</feature>
<feature type="non-terminal residue" evidence="2">
    <location>
        <position position="187"/>
    </location>
</feature>
<name>A0A813IUR9_POLGL</name>
<keyword evidence="1" id="KW-1133">Transmembrane helix</keyword>
<proteinExistence type="predicted"/>
<evidence type="ECO:0000313" key="3">
    <source>
        <dbReference type="Proteomes" id="UP000626109"/>
    </source>
</evidence>
<evidence type="ECO:0000313" key="2">
    <source>
        <dbReference type="EMBL" id="CAE8656387.1"/>
    </source>
</evidence>